<dbReference type="Gene3D" id="3.90.1110.10">
    <property type="entry name" value="RNA polymerase Rpb2, domain 2"/>
    <property type="match status" value="1"/>
</dbReference>
<dbReference type="InterPro" id="IPR010243">
    <property type="entry name" value="RNA_pol_bsu_bac"/>
</dbReference>
<evidence type="ECO:0000259" key="9">
    <source>
        <dbReference type="Pfam" id="PF00562"/>
    </source>
</evidence>
<evidence type="ECO:0000313" key="16">
    <source>
        <dbReference type="Proteomes" id="UP000366872"/>
    </source>
</evidence>
<dbReference type="AlphaFoldDB" id="A0A6C2U5K0"/>
<keyword evidence="3 6" id="KW-0548">Nucleotidyltransferase</keyword>
<evidence type="ECO:0000259" key="10">
    <source>
        <dbReference type="Pfam" id="PF04560"/>
    </source>
</evidence>
<comment type="subunit">
    <text evidence="6 8">The RNAP catalytic core consists of 2 alpha, 1 beta, 1 beta' and 1 omega subunit. When a sigma factor is associated with the core the holoenzyme is formed, which can initiate transcription.</text>
</comment>
<name>A0A6C2U5K0_PONDE</name>
<dbReference type="InterPro" id="IPR037033">
    <property type="entry name" value="DNA-dir_RNAP_su2_hyb_sf"/>
</dbReference>
<dbReference type="NCBIfam" id="TIGR02013">
    <property type="entry name" value="rpoB"/>
    <property type="match status" value="1"/>
</dbReference>
<dbReference type="GO" id="GO:0032549">
    <property type="term" value="F:ribonucleoside binding"/>
    <property type="evidence" value="ECO:0007669"/>
    <property type="project" value="InterPro"/>
</dbReference>
<dbReference type="Pfam" id="PF04563">
    <property type="entry name" value="RNA_pol_Rpb2_1"/>
    <property type="match status" value="1"/>
</dbReference>
<dbReference type="Pfam" id="PF04565">
    <property type="entry name" value="RNA_pol_Rpb2_3"/>
    <property type="match status" value="1"/>
</dbReference>
<dbReference type="FunFam" id="3.90.1800.10:FF:000001">
    <property type="entry name" value="DNA-directed RNA polymerase subunit beta"/>
    <property type="match status" value="1"/>
</dbReference>
<sequence length="1254" mass="139508">MAERKNFGKLTDALDAPDLIEIQLNSYRDFLQTDLSPSKRKKMGLQAVLGEAFPIESYDGQIALDFVSYEIKTPKLDHMESLREGETFSAPLYVTFKLREGEDLREDTLFMGEIPLMTQSGSFVINGAERVIVSQLHRSPGICFESSQHANGSILHSFRIIPDHGSWIEAQFDTSDLIYIYLDRKRRRRKFLASTFLRALGYEKDEEILNLYYKFAEFSLSKKTYKEEELENLVLSDDIVDADSESVIGRRYDTLTVDMIQRMKLAGYKKVSVVDVSWDQGLFLKSVQADTTRTVDEALKDLYQKLRPGDPPTTASARQMIKRLFFDEARFSLSRVGRYKIQQKLGIDSTSLTLEVEDVVEALRYLLMVRMGEGSLDDIDHLGSRRIRTVGELLEGQCRVGLARIQRLVKERMTIFDTTVDRLSSQKLINPKALSAVIKDFFGRSQLSQFMDQTNPLSELTHKRRLSALGPGGLNRDRAGFEVRDVHSSHYGRICPIETPEGPNIGLISSLSTFAKVNEYGFIVTPYLKCAKGKVSKNIDWLTADEEERYVIAQANAPLNEKNCFVNDRVMVRVRGDFIEVAPEKVEYMDVSPKQVVSIAAGLIPFLEHDDANRALMGSNMQRQAVPLMKSERPFVGTGIEGRLARDSRVLITANEDGKVAYASADRIVITPDGQMPAKKSASGVQDYKLRKFMRSNAGTCLNQRPLVKVGQKIKAGDVLADGSGTDQGELALGKNVVVAFMPWGGYNFEDAILINQKLVREDVYTSVHIEEFECGARDTKLGPEEITRDIPNVGEEALKNLSHDGIIQIGAEVKPGDILVGKITPKSETELAPEERLLRAIFGEKAADVRDTSLKAPSGTHGIVMDVKVSSKNNAMGAGGKEKPTDLKKLQNEISERHEDVVAQLTEDLTEALSNILLGEKIPLDVMNASSGDVIIPANRKITKTLLRKLAANYEHVEIDPSPIRIKIMGIIDEYRGKFHEAKQDKDRSLDRAGSGEEVDAGIVKSVKVYVAEKKKLSVGDKMAGRHGNKGVISRIVAEEDMPFLPDGTPVDIVLNPLGVPSRMNVGQVLETHLGWACKHLGMHAATPIFDGISEQQIRDMLNEAGLTEDGKTDLYDGRTGERFEQRVVVGVIYMLKLHHLVSEKIHARAVGPYSLVTQQPLGGKAQYGGQRFGEMEVWALEAYGAAHALQEILTVKSDDIAGRTRMYEAIVKGENVLDSGRPESFNVLIKELQGLGLNFQVKNEDGEPILSV</sequence>
<gene>
    <name evidence="6 15" type="primary">rpoB</name>
    <name evidence="15" type="ORF">PDESU_03243</name>
</gene>
<dbReference type="InterPro" id="IPR014724">
    <property type="entry name" value="RNA_pol_RPB2_OB-fold"/>
</dbReference>
<dbReference type="GO" id="GO:0003677">
    <property type="term" value="F:DNA binding"/>
    <property type="evidence" value="ECO:0007669"/>
    <property type="project" value="UniProtKB-UniRule"/>
</dbReference>
<dbReference type="Gene3D" id="3.90.1800.10">
    <property type="entry name" value="RNA polymerase alpha subunit dimerisation domain"/>
    <property type="match status" value="1"/>
</dbReference>
<dbReference type="Pfam" id="PF00562">
    <property type="entry name" value="RNA_pol_Rpb2_6"/>
    <property type="match status" value="1"/>
</dbReference>
<evidence type="ECO:0000256" key="7">
    <source>
        <dbReference type="RuleBase" id="RU000434"/>
    </source>
</evidence>
<feature type="domain" description="RNA polymerase beta subunit protrusion" evidence="12">
    <location>
        <begin position="19"/>
        <end position="434"/>
    </location>
</feature>
<evidence type="ECO:0000256" key="6">
    <source>
        <dbReference type="HAMAP-Rule" id="MF_01321"/>
    </source>
</evidence>
<dbReference type="InterPro" id="IPR007120">
    <property type="entry name" value="DNA-dir_RNAP_su2_dom"/>
</dbReference>
<evidence type="ECO:0000259" key="11">
    <source>
        <dbReference type="Pfam" id="PF04561"/>
    </source>
</evidence>
<keyword evidence="4 6" id="KW-0804">Transcription</keyword>
<accession>A0A6C2U5K0</accession>
<dbReference type="InterPro" id="IPR037034">
    <property type="entry name" value="RNA_pol_Rpb2_2_sf"/>
</dbReference>
<reference evidence="15 16" key="1">
    <citation type="submission" date="2019-04" db="EMBL/GenBank/DDBJ databases">
        <authorList>
            <person name="Van Vliet M D."/>
        </authorList>
    </citation>
    <scope>NUCLEOTIDE SEQUENCE [LARGE SCALE GENOMIC DNA]</scope>
    <source>
        <strain evidence="15 16">F1</strain>
    </source>
</reference>
<dbReference type="PANTHER" id="PTHR20856">
    <property type="entry name" value="DNA-DIRECTED RNA POLYMERASE I SUBUNIT 2"/>
    <property type="match status" value="1"/>
</dbReference>
<feature type="domain" description="RNA polymerase Rpb2" evidence="10">
    <location>
        <begin position="1170"/>
        <end position="1244"/>
    </location>
</feature>
<dbReference type="InterPro" id="IPR007641">
    <property type="entry name" value="RNA_pol_Rpb2_7"/>
</dbReference>
<evidence type="ECO:0000256" key="1">
    <source>
        <dbReference type="ARBA" id="ARBA00022478"/>
    </source>
</evidence>
<dbReference type="RefSeq" id="WP_136080311.1">
    <property type="nucleotide sequence ID" value="NZ_CAAHFG010000002.1"/>
</dbReference>
<feature type="domain" description="RNA polymerase Rpb2" evidence="13">
    <location>
        <begin position="449"/>
        <end position="517"/>
    </location>
</feature>
<dbReference type="Pfam" id="PF04561">
    <property type="entry name" value="RNA_pol_Rpb2_2"/>
    <property type="match status" value="1"/>
</dbReference>
<feature type="domain" description="DNA-directed RNA polymerase subunit 2 hybrid-binding" evidence="9">
    <location>
        <begin position="654"/>
        <end position="1168"/>
    </location>
</feature>
<dbReference type="GO" id="GO:0006351">
    <property type="term" value="P:DNA-templated transcription"/>
    <property type="evidence" value="ECO:0007669"/>
    <property type="project" value="UniProtKB-UniRule"/>
</dbReference>
<feature type="domain" description="DNA-directed RNA polymerase beta subunit external 1" evidence="14">
    <location>
        <begin position="527"/>
        <end position="592"/>
    </location>
</feature>
<dbReference type="Pfam" id="PF10385">
    <property type="entry name" value="RNA_pol_Rpb2_45"/>
    <property type="match status" value="1"/>
</dbReference>
<proteinExistence type="inferred from homology"/>
<keyword evidence="16" id="KW-1185">Reference proteome</keyword>
<evidence type="ECO:0000256" key="5">
    <source>
        <dbReference type="ARBA" id="ARBA00048552"/>
    </source>
</evidence>
<dbReference type="EMBL" id="CAAHFG010000002">
    <property type="protein sequence ID" value="VGO14676.1"/>
    <property type="molecule type" value="Genomic_DNA"/>
</dbReference>
<feature type="domain" description="RNA polymerase Rpb2" evidence="11">
    <location>
        <begin position="283"/>
        <end position="388"/>
    </location>
</feature>
<dbReference type="CDD" id="cd00653">
    <property type="entry name" value="RNA_pol_B_RPB2"/>
    <property type="match status" value="1"/>
</dbReference>
<dbReference type="SUPFAM" id="SSF64484">
    <property type="entry name" value="beta and beta-prime subunits of DNA dependent RNA-polymerase"/>
    <property type="match status" value="1"/>
</dbReference>
<evidence type="ECO:0000313" key="15">
    <source>
        <dbReference type="EMBL" id="VGO14676.1"/>
    </source>
</evidence>
<comment type="catalytic activity">
    <reaction evidence="5 6 8">
        <text>RNA(n) + a ribonucleoside 5'-triphosphate = RNA(n+1) + diphosphate</text>
        <dbReference type="Rhea" id="RHEA:21248"/>
        <dbReference type="Rhea" id="RHEA-COMP:14527"/>
        <dbReference type="Rhea" id="RHEA-COMP:17342"/>
        <dbReference type="ChEBI" id="CHEBI:33019"/>
        <dbReference type="ChEBI" id="CHEBI:61557"/>
        <dbReference type="ChEBI" id="CHEBI:140395"/>
        <dbReference type="EC" id="2.7.7.6"/>
    </reaction>
</comment>
<evidence type="ECO:0000256" key="8">
    <source>
        <dbReference type="RuleBase" id="RU363031"/>
    </source>
</evidence>
<dbReference type="EC" id="2.7.7.6" evidence="6 8"/>
<keyword evidence="2 6" id="KW-0808">Transferase</keyword>
<comment type="function">
    <text evidence="6 8">DNA-dependent RNA polymerase catalyzes the transcription of DNA into RNA using the four ribonucleoside triphosphates as substrates.</text>
</comment>
<keyword evidence="1 6" id="KW-0240">DNA-directed RNA polymerase</keyword>
<dbReference type="Pfam" id="PF04560">
    <property type="entry name" value="RNA_pol_Rpb2_7"/>
    <property type="match status" value="1"/>
</dbReference>
<dbReference type="InterPro" id="IPR007121">
    <property type="entry name" value="RNA_pol_bsu_CS"/>
</dbReference>
<dbReference type="Gene3D" id="2.40.50.100">
    <property type="match status" value="1"/>
</dbReference>
<dbReference type="HAMAP" id="MF_01321">
    <property type="entry name" value="RNApol_bact_RpoB"/>
    <property type="match status" value="1"/>
</dbReference>
<organism evidence="15 16">
    <name type="scientific">Pontiella desulfatans</name>
    <dbReference type="NCBI Taxonomy" id="2750659"/>
    <lineage>
        <taxon>Bacteria</taxon>
        <taxon>Pseudomonadati</taxon>
        <taxon>Kiritimatiellota</taxon>
        <taxon>Kiritimatiellia</taxon>
        <taxon>Kiritimatiellales</taxon>
        <taxon>Pontiellaceae</taxon>
        <taxon>Pontiella</taxon>
    </lineage>
</organism>
<evidence type="ECO:0000256" key="4">
    <source>
        <dbReference type="ARBA" id="ARBA00023163"/>
    </source>
</evidence>
<comment type="similarity">
    <text evidence="6 7">Belongs to the RNA polymerase beta chain family.</text>
</comment>
<dbReference type="PROSITE" id="PS01166">
    <property type="entry name" value="RNA_POL_BETA"/>
    <property type="match status" value="1"/>
</dbReference>
<dbReference type="GO" id="GO:0000428">
    <property type="term" value="C:DNA-directed RNA polymerase complex"/>
    <property type="evidence" value="ECO:0007669"/>
    <property type="project" value="UniProtKB-KW"/>
</dbReference>
<dbReference type="InterPro" id="IPR007645">
    <property type="entry name" value="RNA_pol_Rpb2_3"/>
</dbReference>
<dbReference type="Gene3D" id="2.40.270.10">
    <property type="entry name" value="DNA-directed RNA polymerase, subunit 2, domain 6"/>
    <property type="match status" value="2"/>
</dbReference>
<evidence type="ECO:0000259" key="13">
    <source>
        <dbReference type="Pfam" id="PF04565"/>
    </source>
</evidence>
<dbReference type="GO" id="GO:0003899">
    <property type="term" value="F:DNA-directed RNA polymerase activity"/>
    <property type="evidence" value="ECO:0007669"/>
    <property type="project" value="UniProtKB-UniRule"/>
</dbReference>
<evidence type="ECO:0000259" key="12">
    <source>
        <dbReference type="Pfam" id="PF04563"/>
    </source>
</evidence>
<dbReference type="Gene3D" id="2.40.50.150">
    <property type="match status" value="1"/>
</dbReference>
<evidence type="ECO:0000256" key="2">
    <source>
        <dbReference type="ARBA" id="ARBA00022679"/>
    </source>
</evidence>
<protein>
    <recommendedName>
        <fullName evidence="6 8">DNA-directed RNA polymerase subunit beta</fullName>
        <shortName evidence="6">RNAP subunit beta</shortName>
        <ecNumber evidence="6 8">2.7.7.6</ecNumber>
    </recommendedName>
    <alternativeName>
        <fullName evidence="6">RNA polymerase subunit beta</fullName>
    </alternativeName>
    <alternativeName>
        <fullName evidence="6">Transcriptase subunit beta</fullName>
    </alternativeName>
</protein>
<dbReference type="InterPro" id="IPR019462">
    <property type="entry name" value="DNA-dir_RNA_pol_bsu_external_1"/>
</dbReference>
<dbReference type="InterPro" id="IPR015712">
    <property type="entry name" value="DNA-dir_RNA_pol_su2"/>
</dbReference>
<dbReference type="InterPro" id="IPR007642">
    <property type="entry name" value="RNA_pol_Rpb2_2"/>
</dbReference>
<dbReference type="InterPro" id="IPR007644">
    <property type="entry name" value="RNA_pol_bsu_protrusion"/>
</dbReference>
<dbReference type="NCBIfam" id="NF001616">
    <property type="entry name" value="PRK00405.1"/>
    <property type="match status" value="1"/>
</dbReference>
<evidence type="ECO:0000256" key="3">
    <source>
        <dbReference type="ARBA" id="ARBA00022695"/>
    </source>
</evidence>
<dbReference type="Gene3D" id="3.90.1100.10">
    <property type="match status" value="2"/>
</dbReference>
<evidence type="ECO:0000259" key="14">
    <source>
        <dbReference type="Pfam" id="PF10385"/>
    </source>
</evidence>
<dbReference type="Proteomes" id="UP000366872">
    <property type="component" value="Unassembled WGS sequence"/>
</dbReference>